<sequence length="372" mass="43462">MTFEDIITNPFLHLPLKKSSQDSFRTFLFKTLDDYLELLGKITEESFKIDGLSGTKKISNTIRIQSEFIEGLKDTLNFYLNGQPSNSYQKFSDTLDNRAKKYKQIFNINSFDTDQNFYRIRIKKENFALNQTEMFHIPFELRNRVNTQRYSIPGFPSLYLSKTLYVAWEELKRPSVNNFQAVRLKSVQKIKYLDLTGSNISNNYYSDIAYKYLMTWPLIACCSVKVNNYDDSFKPEYIFPQLLLQWIRNNKDIDAIKYNSTHISYDGIETKGDLYNLVLPVKENKDVGHCEELLSMFEMTSTISNQLLEFSSGGMMFFESDEQIRKINDKIPRIEFIAGSKSPYGYSILGKIERKLDSMRTKEIVSRGHINS</sequence>
<name>A0ABP9ABC2_9FLAO</name>
<dbReference type="Proteomes" id="UP001500141">
    <property type="component" value="Unassembled WGS sequence"/>
</dbReference>
<protein>
    <submittedName>
        <fullName evidence="1">RES domain-containing protein</fullName>
    </submittedName>
</protein>
<proteinExistence type="predicted"/>
<evidence type="ECO:0000313" key="1">
    <source>
        <dbReference type="EMBL" id="GAA4776871.1"/>
    </source>
</evidence>
<organism evidence="1 2">
    <name type="scientific">Flavobacterium hankyongi</name>
    <dbReference type="NCBI Taxonomy" id="1176532"/>
    <lineage>
        <taxon>Bacteria</taxon>
        <taxon>Pseudomonadati</taxon>
        <taxon>Bacteroidota</taxon>
        <taxon>Flavobacteriia</taxon>
        <taxon>Flavobacteriales</taxon>
        <taxon>Flavobacteriaceae</taxon>
        <taxon>Flavobacterium</taxon>
    </lineage>
</organism>
<dbReference type="EMBL" id="BAABIP010000022">
    <property type="protein sequence ID" value="GAA4776871.1"/>
    <property type="molecule type" value="Genomic_DNA"/>
</dbReference>
<accession>A0ABP9ABC2</accession>
<evidence type="ECO:0000313" key="2">
    <source>
        <dbReference type="Proteomes" id="UP001500141"/>
    </source>
</evidence>
<keyword evidence="2" id="KW-1185">Reference proteome</keyword>
<dbReference type="RefSeq" id="WP_264543042.1">
    <property type="nucleotide sequence ID" value="NZ_BAABIP010000022.1"/>
</dbReference>
<reference evidence="2" key="1">
    <citation type="journal article" date="2019" name="Int. J. Syst. Evol. Microbiol.">
        <title>The Global Catalogue of Microorganisms (GCM) 10K type strain sequencing project: providing services to taxonomists for standard genome sequencing and annotation.</title>
        <authorList>
            <consortium name="The Broad Institute Genomics Platform"/>
            <consortium name="The Broad Institute Genome Sequencing Center for Infectious Disease"/>
            <person name="Wu L."/>
            <person name="Ma J."/>
        </authorList>
    </citation>
    <scope>NUCLEOTIDE SEQUENCE [LARGE SCALE GENOMIC DNA]</scope>
    <source>
        <strain evidence="2">JCM 18198</strain>
    </source>
</reference>
<gene>
    <name evidence="1" type="ORF">GCM10023230_30060</name>
</gene>
<comment type="caution">
    <text evidence="1">The sequence shown here is derived from an EMBL/GenBank/DDBJ whole genome shotgun (WGS) entry which is preliminary data.</text>
</comment>